<comment type="caution">
    <text evidence="2">The sequence shown here is derived from an EMBL/GenBank/DDBJ whole genome shotgun (WGS) entry which is preliminary data.</text>
</comment>
<proteinExistence type="predicted"/>
<gene>
    <name evidence="2" type="ORF">RIB2604_02101120</name>
</gene>
<dbReference type="Proteomes" id="UP000075230">
    <property type="component" value="Unassembled WGS sequence"/>
</dbReference>
<feature type="compositionally biased region" description="Basic and acidic residues" evidence="1">
    <location>
        <begin position="42"/>
        <end position="53"/>
    </location>
</feature>
<sequence>MTRGGRVSSPLNKSRGEKGVEDRRGGNGERVGEEGEEEAEDESRRTGLEREKVTIEGCSRRSRQEVGAQMERRKWPLVEGDWPLTGVGSEWEGKG</sequence>
<name>A0A146FKR2_ASPKA</name>
<feature type="region of interest" description="Disordered" evidence="1">
    <location>
        <begin position="1"/>
        <end position="53"/>
    </location>
</feature>
<dbReference type="GO" id="GO:0003743">
    <property type="term" value="F:translation initiation factor activity"/>
    <property type="evidence" value="ECO:0007669"/>
    <property type="project" value="UniProtKB-KW"/>
</dbReference>
<reference evidence="3" key="2">
    <citation type="submission" date="2016-02" db="EMBL/GenBank/DDBJ databases">
        <title>Genome sequencing of Aspergillus luchuensis NBRC 4314.</title>
        <authorList>
            <person name="Yamada O."/>
        </authorList>
    </citation>
    <scope>NUCLEOTIDE SEQUENCE [LARGE SCALE GENOMIC DNA]</scope>
    <source>
        <strain evidence="3">RIB 2604</strain>
    </source>
</reference>
<dbReference type="AlphaFoldDB" id="A0A146FKR2"/>
<evidence type="ECO:0000256" key="1">
    <source>
        <dbReference type="SAM" id="MobiDB-lite"/>
    </source>
</evidence>
<accession>A0A146FKR2</accession>
<reference evidence="2 3" key="1">
    <citation type="journal article" date="2016" name="DNA Res.">
        <title>Genome sequence of Aspergillus luchuensis NBRC 4314.</title>
        <authorList>
            <person name="Yamada O."/>
            <person name="Machida M."/>
            <person name="Hosoyama A."/>
            <person name="Goto M."/>
            <person name="Takahashi T."/>
            <person name="Futagami T."/>
            <person name="Yamagata Y."/>
            <person name="Takeuchi M."/>
            <person name="Kobayashi T."/>
            <person name="Koike H."/>
            <person name="Abe K."/>
            <person name="Asai K."/>
            <person name="Arita M."/>
            <person name="Fujita N."/>
            <person name="Fukuda K."/>
            <person name="Higa K."/>
            <person name="Horikawa H."/>
            <person name="Ishikawa T."/>
            <person name="Jinno K."/>
            <person name="Kato Y."/>
            <person name="Kirimura K."/>
            <person name="Mizutani O."/>
            <person name="Nakasone K."/>
            <person name="Sano M."/>
            <person name="Shiraishi Y."/>
            <person name="Tsukahara M."/>
            <person name="Gomi K."/>
        </authorList>
    </citation>
    <scope>NUCLEOTIDE SEQUENCE [LARGE SCALE GENOMIC DNA]</scope>
    <source>
        <strain evidence="2 3">RIB 2604</strain>
    </source>
</reference>
<protein>
    <submittedName>
        <fullName evidence="2">TFIIIC transcription initiation factor complex subunits Tfc3</fullName>
    </submittedName>
</protein>
<evidence type="ECO:0000313" key="2">
    <source>
        <dbReference type="EMBL" id="GAT26436.1"/>
    </source>
</evidence>
<keyword evidence="2" id="KW-0648">Protein biosynthesis</keyword>
<organism evidence="2 3">
    <name type="scientific">Aspergillus kawachii</name>
    <name type="common">White koji mold</name>
    <name type="synonym">Aspergillus awamori var. kawachi</name>
    <dbReference type="NCBI Taxonomy" id="1069201"/>
    <lineage>
        <taxon>Eukaryota</taxon>
        <taxon>Fungi</taxon>
        <taxon>Dikarya</taxon>
        <taxon>Ascomycota</taxon>
        <taxon>Pezizomycotina</taxon>
        <taxon>Eurotiomycetes</taxon>
        <taxon>Eurotiomycetidae</taxon>
        <taxon>Eurotiales</taxon>
        <taxon>Aspergillaceae</taxon>
        <taxon>Aspergillus</taxon>
        <taxon>Aspergillus subgen. Circumdati</taxon>
    </lineage>
</organism>
<dbReference type="EMBL" id="BCWF01000021">
    <property type="protein sequence ID" value="GAT26436.1"/>
    <property type="molecule type" value="Genomic_DNA"/>
</dbReference>
<evidence type="ECO:0000313" key="3">
    <source>
        <dbReference type="Proteomes" id="UP000075230"/>
    </source>
</evidence>
<feature type="compositionally biased region" description="Basic and acidic residues" evidence="1">
    <location>
        <begin position="14"/>
        <end position="33"/>
    </location>
</feature>
<keyword evidence="2" id="KW-0396">Initiation factor</keyword>